<gene>
    <name evidence="1" type="ORF">S06H3_17529</name>
</gene>
<comment type="caution">
    <text evidence="1">The sequence shown here is derived from an EMBL/GenBank/DDBJ whole genome shotgun (WGS) entry which is preliminary data.</text>
</comment>
<name>X1MNQ1_9ZZZZ</name>
<evidence type="ECO:0000313" key="1">
    <source>
        <dbReference type="EMBL" id="GAI07984.1"/>
    </source>
</evidence>
<dbReference type="AlphaFoldDB" id="X1MNQ1"/>
<accession>X1MNQ1</accession>
<reference evidence="1" key="1">
    <citation type="journal article" date="2014" name="Front. Microbiol.">
        <title>High frequency of phylogenetically diverse reductive dehalogenase-homologous genes in deep subseafloor sedimentary metagenomes.</title>
        <authorList>
            <person name="Kawai M."/>
            <person name="Futagami T."/>
            <person name="Toyoda A."/>
            <person name="Takaki Y."/>
            <person name="Nishi S."/>
            <person name="Hori S."/>
            <person name="Arai W."/>
            <person name="Tsubouchi T."/>
            <person name="Morono Y."/>
            <person name="Uchiyama I."/>
            <person name="Ito T."/>
            <person name="Fujiyama A."/>
            <person name="Inagaki F."/>
            <person name="Takami H."/>
        </authorList>
    </citation>
    <scope>NUCLEOTIDE SEQUENCE</scope>
    <source>
        <strain evidence="1">Expedition CK06-06</strain>
    </source>
</reference>
<organism evidence="1">
    <name type="scientific">marine sediment metagenome</name>
    <dbReference type="NCBI Taxonomy" id="412755"/>
    <lineage>
        <taxon>unclassified sequences</taxon>
        <taxon>metagenomes</taxon>
        <taxon>ecological metagenomes</taxon>
    </lineage>
</organism>
<protein>
    <submittedName>
        <fullName evidence="1">Uncharacterized protein</fullName>
    </submittedName>
</protein>
<dbReference type="EMBL" id="BARV01008769">
    <property type="protein sequence ID" value="GAI07984.1"/>
    <property type="molecule type" value="Genomic_DNA"/>
</dbReference>
<proteinExistence type="predicted"/>
<feature type="non-terminal residue" evidence="1">
    <location>
        <position position="190"/>
    </location>
</feature>
<sequence length="190" mass="22133">MRGKVGYKLGEKMIDYESKAYILESIDLLRTRLDQIQSELPDVVDDYHKLFLYYVAERFEGLSSEKVKICDRKGDQKIDFFGSTEDRFVAYQCKLPELDILKQKEKVHTFDEVITKEADDILTFLTDEKGKLKGNKDSQEARNIYRSLKEDAQKDESICKAEAVLAFFGKMSPMAEDKLEVYKNKWEKGN</sequence>